<keyword evidence="2" id="KW-1185">Reference proteome</keyword>
<dbReference type="GO" id="GO:0003677">
    <property type="term" value="F:DNA binding"/>
    <property type="evidence" value="ECO:0007669"/>
    <property type="project" value="UniProtKB-KW"/>
</dbReference>
<comment type="caution">
    <text evidence="1">The sequence shown here is derived from an EMBL/GenBank/DDBJ whole genome shotgun (WGS) entry which is preliminary data.</text>
</comment>
<keyword evidence="1" id="KW-0238">DNA-binding</keyword>
<accession>A0ABQ0E377</accession>
<dbReference type="InterPro" id="IPR007351">
    <property type="entry name" value="YjbR"/>
</dbReference>
<proteinExistence type="predicted"/>
<organism evidence="1 2">
    <name type="scientific">Porphyromonas miyakawae</name>
    <dbReference type="NCBI Taxonomy" id="3137470"/>
    <lineage>
        <taxon>Bacteria</taxon>
        <taxon>Pseudomonadati</taxon>
        <taxon>Bacteroidota</taxon>
        <taxon>Bacteroidia</taxon>
        <taxon>Bacteroidales</taxon>
        <taxon>Porphyromonadaceae</taxon>
        <taxon>Porphyromonas</taxon>
    </lineage>
</organism>
<dbReference type="Proteomes" id="UP001628220">
    <property type="component" value="Unassembled WGS sequence"/>
</dbReference>
<dbReference type="Pfam" id="PF04237">
    <property type="entry name" value="YjbR"/>
    <property type="match status" value="1"/>
</dbReference>
<gene>
    <name evidence="1" type="ORF">Tsumi_12090</name>
</gene>
<dbReference type="PANTHER" id="PTHR35145:SF1">
    <property type="entry name" value="CYTOPLASMIC PROTEIN"/>
    <property type="match status" value="1"/>
</dbReference>
<dbReference type="RefSeq" id="WP_411915873.1">
    <property type="nucleotide sequence ID" value="NZ_BAAFSF010000004.1"/>
</dbReference>
<evidence type="ECO:0000313" key="2">
    <source>
        <dbReference type="Proteomes" id="UP001628220"/>
    </source>
</evidence>
<dbReference type="Gene3D" id="3.90.1150.30">
    <property type="match status" value="1"/>
</dbReference>
<dbReference type="EMBL" id="BAAFSF010000004">
    <property type="protein sequence ID" value="GAB1252103.1"/>
    <property type="molecule type" value="Genomic_DNA"/>
</dbReference>
<dbReference type="InterPro" id="IPR058532">
    <property type="entry name" value="YjbR/MT2646/Rv2570-like"/>
</dbReference>
<reference evidence="1 2" key="1">
    <citation type="journal article" date="2025" name="Int. J. Syst. Evol. Microbiol.">
        <title>Desulfovibrio falkowii sp. nov., Porphyromonas miyakawae sp. nov., Mediterraneibacter flintii sp. nov. and Owariibacterium komagatae gen. nov., sp. nov., isolated from human faeces.</title>
        <authorList>
            <person name="Hamaguchi T."/>
            <person name="Ohara M."/>
            <person name="Hisatomi A."/>
            <person name="Sekiguchi K."/>
            <person name="Takeda J.I."/>
            <person name="Ueyama J."/>
            <person name="Ito M."/>
            <person name="Nishiwaki H."/>
            <person name="Ogi T."/>
            <person name="Hirayama M."/>
            <person name="Ohkuma M."/>
            <person name="Sakamoto M."/>
            <person name="Ohno K."/>
        </authorList>
    </citation>
    <scope>NUCLEOTIDE SEQUENCE [LARGE SCALE GENOMIC DNA]</scope>
    <source>
        <strain evidence="1 2">13CB11C</strain>
    </source>
</reference>
<sequence length="127" mass="14632">MADIMQIRDYALSLKETTEGFPFGDGVLVFKVMGKIFCFSFLLDEEESICLKCDPEIAPSLAERFSAIEPTFNKKHWIKLFLDRDLRVDEIYKLVEHSYSLVVLKQPKSKQALYPSLSDVAYVPIDF</sequence>
<dbReference type="InterPro" id="IPR038056">
    <property type="entry name" value="YjbR-like_sf"/>
</dbReference>
<name>A0ABQ0E377_9PORP</name>
<protein>
    <submittedName>
        <fullName evidence="1">MmcQ/YjbR family DNA-binding protein</fullName>
    </submittedName>
</protein>
<dbReference type="SUPFAM" id="SSF142906">
    <property type="entry name" value="YjbR-like"/>
    <property type="match status" value="1"/>
</dbReference>
<evidence type="ECO:0000313" key="1">
    <source>
        <dbReference type="EMBL" id="GAB1252103.1"/>
    </source>
</evidence>
<dbReference type="PANTHER" id="PTHR35145">
    <property type="entry name" value="CYTOPLASMIC PROTEIN-RELATED"/>
    <property type="match status" value="1"/>
</dbReference>